<protein>
    <submittedName>
        <fullName evidence="2">Alpha/beta hydrolase</fullName>
    </submittedName>
</protein>
<evidence type="ECO:0000313" key="3">
    <source>
        <dbReference type="Proteomes" id="UP000283709"/>
    </source>
</evidence>
<accession>A0A420FZR3</accession>
<proteinExistence type="predicted"/>
<sequence>MISAAWEHDATWIALPVESLHDDFFQLETRVAGHVVQKFINYGLKVAVVGNIDVWLARSGALRDLVYETNLGHAFWFVSDFKELERRLTMISASTTRRTVR</sequence>
<dbReference type="AlphaFoldDB" id="A0A420FZR3"/>
<evidence type="ECO:0000259" key="1">
    <source>
        <dbReference type="Pfam" id="PF13788"/>
    </source>
</evidence>
<keyword evidence="2" id="KW-0378">Hydrolase</keyword>
<dbReference type="Proteomes" id="UP000283709">
    <property type="component" value="Unassembled WGS sequence"/>
</dbReference>
<organism evidence="2 3">
    <name type="scientific">Paraburkholderia fungorum</name>
    <dbReference type="NCBI Taxonomy" id="134537"/>
    <lineage>
        <taxon>Bacteria</taxon>
        <taxon>Pseudomonadati</taxon>
        <taxon>Pseudomonadota</taxon>
        <taxon>Betaproteobacteria</taxon>
        <taxon>Burkholderiales</taxon>
        <taxon>Burkholderiaceae</taxon>
        <taxon>Paraburkholderia</taxon>
    </lineage>
</organism>
<feature type="domain" description="DUF4180" evidence="1">
    <location>
        <begin position="1"/>
        <end position="88"/>
    </location>
</feature>
<evidence type="ECO:0000313" key="2">
    <source>
        <dbReference type="EMBL" id="RKF38446.1"/>
    </source>
</evidence>
<comment type="caution">
    <text evidence="2">The sequence shown here is derived from an EMBL/GenBank/DDBJ whole genome shotgun (WGS) entry which is preliminary data.</text>
</comment>
<dbReference type="GO" id="GO:0016787">
    <property type="term" value="F:hydrolase activity"/>
    <property type="evidence" value="ECO:0007669"/>
    <property type="project" value="UniProtKB-KW"/>
</dbReference>
<dbReference type="InterPro" id="IPR025438">
    <property type="entry name" value="DUF4180"/>
</dbReference>
<gene>
    <name evidence="2" type="ORF">BCY88_07330</name>
</gene>
<dbReference type="Pfam" id="PF13788">
    <property type="entry name" value="DUF4180"/>
    <property type="match status" value="1"/>
</dbReference>
<name>A0A420FZR3_9BURK</name>
<reference evidence="2 3" key="1">
    <citation type="submission" date="2016-07" db="EMBL/GenBank/DDBJ databases">
        <title>Genome analysis of Burkholderia fungorum ES3-20.</title>
        <authorList>
            <person name="Xu D."/>
            <person name="Yao R."/>
            <person name="Zheng S."/>
        </authorList>
    </citation>
    <scope>NUCLEOTIDE SEQUENCE [LARGE SCALE GENOMIC DNA]</scope>
    <source>
        <strain evidence="2 3">ES3-20</strain>
    </source>
</reference>
<dbReference type="EMBL" id="MCAS01000034">
    <property type="protein sequence ID" value="RKF38446.1"/>
    <property type="molecule type" value="Genomic_DNA"/>
</dbReference>